<comment type="subcellular location">
    <subcellularLocation>
        <location evidence="1">Virion</location>
    </subcellularLocation>
</comment>
<accession>A0ABT4E6B1</accession>
<evidence type="ECO:0000313" key="5">
    <source>
        <dbReference type="Proteomes" id="UP001527090"/>
    </source>
</evidence>
<feature type="coiled-coil region" evidence="2">
    <location>
        <begin position="2"/>
        <end position="45"/>
    </location>
</feature>
<evidence type="ECO:0000256" key="2">
    <source>
        <dbReference type="SAM" id="Coils"/>
    </source>
</evidence>
<name>A0ABT4E6B1_PAEAL</name>
<dbReference type="NCBIfam" id="TIGR01554">
    <property type="entry name" value="major_cap_HK97"/>
    <property type="match status" value="1"/>
</dbReference>
<sequence length="433" mass="46949">MKKKLLEMLAKKEARKTELGNKASAATEIEELRSINTELEGLNAEIAVFRVMIDSAPNDEGSDEGELRDQFPHHQTEHQNHSAIDQGKILRSYALGGGLANGNDSKDLEKKYDQRGADLKNKRSVEFALEELPEFRAISLGSGSLVAPKHSSNTLNPTFNEVSSLIDTVNSVPLQGGESYAKGFVIGEGEGDYTSENGDYHETEPKFGYVTINKAKVTAYTEITDEATKLPNINYQSLVASSISKSIRKKIAKQIIAGVGSSNSVNGIFKAPAEVIPAESDIELSKIDENTLDKIVFAFGGDEDVEGGAYLILNKNDLAAFAAVRSKDGKKLYNITLDGNKGTISSDSSYSVKFIINSACPALTSDKTTDGTYCMAYGIPMNYELPVYSGLTVEESRDYKFKSGQIAFRGAIWVGGNVAAYKGFVRIKKTATP</sequence>
<keyword evidence="5" id="KW-1185">Reference proteome</keyword>
<dbReference type="RefSeq" id="WP_268631890.1">
    <property type="nucleotide sequence ID" value="NZ_JAMDLY010000008.1"/>
</dbReference>
<dbReference type="SUPFAM" id="SSF56563">
    <property type="entry name" value="Major capsid protein gp5"/>
    <property type="match status" value="1"/>
</dbReference>
<dbReference type="InterPro" id="IPR024455">
    <property type="entry name" value="Phage_capsid"/>
</dbReference>
<keyword evidence="2" id="KW-0175">Coiled coil</keyword>
<dbReference type="Proteomes" id="UP001527090">
    <property type="component" value="Unassembled WGS sequence"/>
</dbReference>
<comment type="caution">
    <text evidence="4">The sequence shown here is derived from an EMBL/GenBank/DDBJ whole genome shotgun (WGS) entry which is preliminary data.</text>
</comment>
<evidence type="ECO:0000259" key="3">
    <source>
        <dbReference type="Pfam" id="PF05065"/>
    </source>
</evidence>
<dbReference type="InterPro" id="IPR054612">
    <property type="entry name" value="Phage_capsid-like_C"/>
</dbReference>
<protein>
    <submittedName>
        <fullName evidence="4">Phage major capsid protein</fullName>
    </submittedName>
</protein>
<dbReference type="Pfam" id="PF05065">
    <property type="entry name" value="Phage_capsid"/>
    <property type="match status" value="1"/>
</dbReference>
<evidence type="ECO:0000313" key="4">
    <source>
        <dbReference type="EMBL" id="MCY9529165.1"/>
    </source>
</evidence>
<dbReference type="EMBL" id="JAMDLY010000008">
    <property type="protein sequence ID" value="MCY9529165.1"/>
    <property type="molecule type" value="Genomic_DNA"/>
</dbReference>
<dbReference type="Gene3D" id="3.30.2400.10">
    <property type="entry name" value="Major capsid protein gp5"/>
    <property type="match status" value="1"/>
</dbReference>
<gene>
    <name evidence="4" type="ORF">M5X04_07425</name>
</gene>
<organism evidence="4 5">
    <name type="scientific">Paenibacillus alvei</name>
    <name type="common">Bacillus alvei</name>
    <dbReference type="NCBI Taxonomy" id="44250"/>
    <lineage>
        <taxon>Bacteria</taxon>
        <taxon>Bacillati</taxon>
        <taxon>Bacillota</taxon>
        <taxon>Bacilli</taxon>
        <taxon>Bacillales</taxon>
        <taxon>Paenibacillaceae</taxon>
        <taxon>Paenibacillus</taxon>
    </lineage>
</organism>
<feature type="domain" description="Phage capsid-like C-terminal" evidence="3">
    <location>
        <begin position="143"/>
        <end position="428"/>
    </location>
</feature>
<proteinExistence type="predicted"/>
<reference evidence="4 5" key="1">
    <citation type="submission" date="2022-05" db="EMBL/GenBank/DDBJ databases">
        <title>Genome Sequencing of Bee-Associated Microbes.</title>
        <authorList>
            <person name="Dunlap C."/>
        </authorList>
    </citation>
    <scope>NUCLEOTIDE SEQUENCE [LARGE SCALE GENOMIC DNA]</scope>
    <source>
        <strain evidence="4 5">NRRL NRS-750</strain>
    </source>
</reference>
<evidence type="ECO:0000256" key="1">
    <source>
        <dbReference type="ARBA" id="ARBA00004328"/>
    </source>
</evidence>